<comment type="caution">
    <text evidence="1">The sequence shown here is derived from an EMBL/GenBank/DDBJ whole genome shotgun (WGS) entry which is preliminary data.</text>
</comment>
<dbReference type="OrthoDB" id="5496837at2"/>
<evidence type="ECO:0000313" key="2">
    <source>
        <dbReference type="Proteomes" id="UP000306192"/>
    </source>
</evidence>
<name>A0A4T2C598_9MICO</name>
<dbReference type="RefSeq" id="WP_136640995.1">
    <property type="nucleotide sequence ID" value="NZ_QYRT01000006.1"/>
</dbReference>
<accession>A0A4T2C598</accession>
<sequence>MRARASLIVAGAVLACAIGGTALVVNLFGSGSNPFASKVTSATALTCPAAADVTVGSITVPAGPVAGYCQAQLVNAAEIMNAGDTMGVGPHTKAIGVMTAMGESGLRNLDYGDAAGADSRGLFQQRDNGAWGTLADRMDPYTAAVNFFGALEALPDWTSLTPTEAAHAVQVNADPNYYANYFADAETVVTTLSGR</sequence>
<evidence type="ECO:0000313" key="1">
    <source>
        <dbReference type="EMBL" id="TIH39300.1"/>
    </source>
</evidence>
<dbReference type="AlphaFoldDB" id="A0A4T2C598"/>
<protein>
    <recommendedName>
        <fullName evidence="3">Peptidase M23</fullName>
    </recommendedName>
</protein>
<dbReference type="EMBL" id="QYRT01000006">
    <property type="protein sequence ID" value="TIH39300.1"/>
    <property type="molecule type" value="Genomic_DNA"/>
</dbReference>
<evidence type="ECO:0008006" key="3">
    <source>
        <dbReference type="Google" id="ProtNLM"/>
    </source>
</evidence>
<gene>
    <name evidence="1" type="ORF">D4765_04270</name>
</gene>
<organism evidence="1 2">
    <name type="scientific">Subtercola vilae</name>
    <dbReference type="NCBI Taxonomy" id="2056433"/>
    <lineage>
        <taxon>Bacteria</taxon>
        <taxon>Bacillati</taxon>
        <taxon>Actinomycetota</taxon>
        <taxon>Actinomycetes</taxon>
        <taxon>Micrococcales</taxon>
        <taxon>Microbacteriaceae</taxon>
        <taxon>Subtercola</taxon>
    </lineage>
</organism>
<reference evidence="1 2" key="1">
    <citation type="journal article" date="2019" name="Microorganisms">
        <title>Systematic Affiliation and Genome Analysis of Subtercola vilae DB165(T) with Particular Emphasis on Cold Adaptation of an Isolate from a High-Altitude Cold Volcano Lake.</title>
        <authorList>
            <person name="Villalobos A.S."/>
            <person name="Wiese J."/>
            <person name="Imhoff J.F."/>
            <person name="Dorador C."/>
            <person name="Keller A."/>
            <person name="Hentschel U."/>
        </authorList>
    </citation>
    <scope>NUCLEOTIDE SEQUENCE [LARGE SCALE GENOMIC DNA]</scope>
    <source>
        <strain evidence="1 2">DB165</strain>
    </source>
</reference>
<dbReference type="Proteomes" id="UP000306192">
    <property type="component" value="Unassembled WGS sequence"/>
</dbReference>
<dbReference type="PROSITE" id="PS51257">
    <property type="entry name" value="PROKAR_LIPOPROTEIN"/>
    <property type="match status" value="1"/>
</dbReference>
<proteinExistence type="predicted"/>
<keyword evidence="2" id="KW-1185">Reference proteome</keyword>